<feature type="non-terminal residue" evidence="1">
    <location>
        <position position="1"/>
    </location>
</feature>
<dbReference type="EMBL" id="BMAW01113901">
    <property type="protein sequence ID" value="GFT59394.1"/>
    <property type="molecule type" value="Genomic_DNA"/>
</dbReference>
<organism evidence="1 3">
    <name type="scientific">Nephila pilipes</name>
    <name type="common">Giant wood spider</name>
    <name type="synonym">Nephila maculata</name>
    <dbReference type="NCBI Taxonomy" id="299642"/>
    <lineage>
        <taxon>Eukaryota</taxon>
        <taxon>Metazoa</taxon>
        <taxon>Ecdysozoa</taxon>
        <taxon>Arthropoda</taxon>
        <taxon>Chelicerata</taxon>
        <taxon>Arachnida</taxon>
        <taxon>Araneae</taxon>
        <taxon>Araneomorphae</taxon>
        <taxon>Entelegynae</taxon>
        <taxon>Araneoidea</taxon>
        <taxon>Nephilidae</taxon>
        <taxon>Nephila</taxon>
    </lineage>
</organism>
<proteinExistence type="predicted"/>
<dbReference type="EMBL" id="BMAW01114561">
    <property type="protein sequence ID" value="GFT62274.1"/>
    <property type="molecule type" value="Genomic_DNA"/>
</dbReference>
<keyword evidence="3" id="KW-1185">Reference proteome</keyword>
<gene>
    <name evidence="1" type="ORF">NPIL_254491</name>
    <name evidence="2" type="ORF">NPIL_86451</name>
</gene>
<protein>
    <submittedName>
        <fullName evidence="1">Uncharacterized protein</fullName>
    </submittedName>
</protein>
<comment type="caution">
    <text evidence="1">The sequence shown here is derived from an EMBL/GenBank/DDBJ whole genome shotgun (WGS) entry which is preliminary data.</text>
</comment>
<evidence type="ECO:0000313" key="2">
    <source>
        <dbReference type="EMBL" id="GFT62274.1"/>
    </source>
</evidence>
<evidence type="ECO:0000313" key="1">
    <source>
        <dbReference type="EMBL" id="GFT59394.1"/>
    </source>
</evidence>
<reference evidence="1" key="1">
    <citation type="submission" date="2020-08" db="EMBL/GenBank/DDBJ databases">
        <title>Multicomponent nature underlies the extraordinary mechanical properties of spider dragline silk.</title>
        <authorList>
            <person name="Kono N."/>
            <person name="Nakamura H."/>
            <person name="Mori M."/>
            <person name="Yoshida Y."/>
            <person name="Ohtoshi R."/>
            <person name="Malay A.D."/>
            <person name="Moran D.A.P."/>
            <person name="Tomita M."/>
            <person name="Numata K."/>
            <person name="Arakawa K."/>
        </authorList>
    </citation>
    <scope>NUCLEOTIDE SEQUENCE</scope>
</reference>
<accession>A0A8X6TUZ7</accession>
<dbReference type="Proteomes" id="UP000887013">
    <property type="component" value="Unassembled WGS sequence"/>
</dbReference>
<name>A0A8X6TUZ7_NEPPI</name>
<evidence type="ECO:0000313" key="3">
    <source>
        <dbReference type="Proteomes" id="UP000887013"/>
    </source>
</evidence>
<sequence length="45" mass="5116">DRLGEPLVHLLHLSRSSAQLCQKPFDKFPYFHGTEILIPNQLAGK</sequence>
<dbReference type="AlphaFoldDB" id="A0A8X6TUZ7"/>